<gene>
    <name evidence="1" type="ORF">RDI58_008276</name>
</gene>
<comment type="caution">
    <text evidence="1">The sequence shown here is derived from an EMBL/GenBank/DDBJ whole genome shotgun (WGS) entry which is preliminary data.</text>
</comment>
<name>A0AAN8TUF6_SOLBU</name>
<sequence length="13" mass="1618">MQKLEITKMIHVF</sequence>
<proteinExistence type="predicted"/>
<reference evidence="1 2" key="1">
    <citation type="submission" date="2024-02" db="EMBL/GenBank/DDBJ databases">
        <title>de novo genome assembly of Solanum bulbocastanum strain 11H21.</title>
        <authorList>
            <person name="Hosaka A.J."/>
        </authorList>
    </citation>
    <scope>NUCLEOTIDE SEQUENCE [LARGE SCALE GENOMIC DNA]</scope>
    <source>
        <tissue evidence="1">Young leaves</tissue>
    </source>
</reference>
<dbReference type="EMBL" id="JBANQN010000003">
    <property type="protein sequence ID" value="KAK6794823.1"/>
    <property type="molecule type" value="Genomic_DNA"/>
</dbReference>
<organism evidence="1 2">
    <name type="scientific">Solanum bulbocastanum</name>
    <name type="common">Wild potato</name>
    <dbReference type="NCBI Taxonomy" id="147425"/>
    <lineage>
        <taxon>Eukaryota</taxon>
        <taxon>Viridiplantae</taxon>
        <taxon>Streptophyta</taxon>
        <taxon>Embryophyta</taxon>
        <taxon>Tracheophyta</taxon>
        <taxon>Spermatophyta</taxon>
        <taxon>Magnoliopsida</taxon>
        <taxon>eudicotyledons</taxon>
        <taxon>Gunneridae</taxon>
        <taxon>Pentapetalae</taxon>
        <taxon>asterids</taxon>
        <taxon>lamiids</taxon>
        <taxon>Solanales</taxon>
        <taxon>Solanaceae</taxon>
        <taxon>Solanoideae</taxon>
        <taxon>Solaneae</taxon>
        <taxon>Solanum</taxon>
    </lineage>
</organism>
<evidence type="ECO:0000313" key="1">
    <source>
        <dbReference type="EMBL" id="KAK6794823.1"/>
    </source>
</evidence>
<keyword evidence="2" id="KW-1185">Reference proteome</keyword>
<dbReference type="Proteomes" id="UP001371456">
    <property type="component" value="Unassembled WGS sequence"/>
</dbReference>
<protein>
    <submittedName>
        <fullName evidence="1">Uncharacterized protein</fullName>
    </submittedName>
</protein>
<evidence type="ECO:0000313" key="2">
    <source>
        <dbReference type="Proteomes" id="UP001371456"/>
    </source>
</evidence>
<accession>A0AAN8TUF6</accession>